<name>A0A917E2T7_9HYPH</name>
<proteinExistence type="predicted"/>
<dbReference type="Pfam" id="PF18431">
    <property type="entry name" value="RNAse_A_bac"/>
    <property type="match status" value="1"/>
</dbReference>
<evidence type="ECO:0000259" key="1">
    <source>
        <dbReference type="Pfam" id="PF18431"/>
    </source>
</evidence>
<sequence length="114" mass="12701">MQSEKVDGLFVSLGIKRSDSFYSLEAATKLVNSTLARNAEAVDRVARGEEKIAFVTSEFPYKTGHEFYLDVPAFSIFAPKDQIRHRDVYGVGVAIVHDSSIPKGFRIDTAYPKD</sequence>
<evidence type="ECO:0000313" key="2">
    <source>
        <dbReference type="EMBL" id="GGD94566.1"/>
    </source>
</evidence>
<comment type="caution">
    <text evidence="2">The sequence shown here is derived from an EMBL/GenBank/DDBJ whole genome shotgun (WGS) entry which is preliminary data.</text>
</comment>
<reference evidence="2" key="2">
    <citation type="submission" date="2020-09" db="EMBL/GenBank/DDBJ databases">
        <authorList>
            <person name="Sun Q."/>
            <person name="Zhou Y."/>
        </authorList>
    </citation>
    <scope>NUCLEOTIDE SEQUENCE</scope>
    <source>
        <strain evidence="2">CGMCC 1.15367</strain>
    </source>
</reference>
<dbReference type="InterPro" id="IPR041436">
    <property type="entry name" value="RNAse_A_bac"/>
</dbReference>
<protein>
    <recommendedName>
        <fullName evidence="1">Bacterial CdiA-CT RNAse A domain-containing protein</fullName>
    </recommendedName>
</protein>
<accession>A0A917E2T7</accession>
<feature type="domain" description="Bacterial CdiA-CT RNAse A" evidence="1">
    <location>
        <begin position="14"/>
        <end position="112"/>
    </location>
</feature>
<evidence type="ECO:0000313" key="3">
    <source>
        <dbReference type="Proteomes" id="UP000644699"/>
    </source>
</evidence>
<dbReference type="AlphaFoldDB" id="A0A917E2T7"/>
<reference evidence="2" key="1">
    <citation type="journal article" date="2014" name="Int. J. Syst. Evol. Microbiol.">
        <title>Complete genome sequence of Corynebacterium casei LMG S-19264T (=DSM 44701T), isolated from a smear-ripened cheese.</title>
        <authorList>
            <consortium name="US DOE Joint Genome Institute (JGI-PGF)"/>
            <person name="Walter F."/>
            <person name="Albersmeier A."/>
            <person name="Kalinowski J."/>
            <person name="Ruckert C."/>
        </authorList>
    </citation>
    <scope>NUCLEOTIDE SEQUENCE</scope>
    <source>
        <strain evidence="2">CGMCC 1.15367</strain>
    </source>
</reference>
<gene>
    <name evidence="2" type="ORF">GCM10011390_11650</name>
</gene>
<dbReference type="Proteomes" id="UP000644699">
    <property type="component" value="Unassembled WGS sequence"/>
</dbReference>
<organism evidence="2 3">
    <name type="scientific">Aureimonas endophytica</name>
    <dbReference type="NCBI Taxonomy" id="2027858"/>
    <lineage>
        <taxon>Bacteria</taxon>
        <taxon>Pseudomonadati</taxon>
        <taxon>Pseudomonadota</taxon>
        <taxon>Alphaproteobacteria</taxon>
        <taxon>Hyphomicrobiales</taxon>
        <taxon>Aurantimonadaceae</taxon>
        <taxon>Aureimonas</taxon>
    </lineage>
</organism>
<keyword evidence="3" id="KW-1185">Reference proteome</keyword>
<dbReference type="EMBL" id="BMIQ01000001">
    <property type="protein sequence ID" value="GGD94566.1"/>
    <property type="molecule type" value="Genomic_DNA"/>
</dbReference>